<dbReference type="Pfam" id="PF07872">
    <property type="entry name" value="DUF1659"/>
    <property type="match status" value="1"/>
</dbReference>
<keyword evidence="3" id="KW-1185">Reference proteome</keyword>
<dbReference type="AlphaFoldDB" id="A0A226BWU6"/>
<comment type="caution">
    <text evidence="2">The sequence shown here is derived from an EMBL/GenBank/DDBJ whole genome shotgun (WGS) entry which is preliminary data.</text>
</comment>
<feature type="domain" description="DUF1659" evidence="1">
    <location>
        <begin position="7"/>
        <end position="63"/>
    </location>
</feature>
<gene>
    <name evidence="2" type="ORF">CDO51_09755</name>
</gene>
<accession>A0A226BWU6</accession>
<evidence type="ECO:0000313" key="2">
    <source>
        <dbReference type="EMBL" id="OWZ83252.1"/>
    </source>
</evidence>
<name>A0A226BWU6_9FIRM</name>
<organism evidence="2 3">
    <name type="scientific">Natranaerobius trueperi</name>
    <dbReference type="NCBI Taxonomy" id="759412"/>
    <lineage>
        <taxon>Bacteria</taxon>
        <taxon>Bacillati</taxon>
        <taxon>Bacillota</taxon>
        <taxon>Clostridia</taxon>
        <taxon>Natranaerobiales</taxon>
        <taxon>Natranaerobiaceae</taxon>
        <taxon>Natranaerobius</taxon>
    </lineage>
</organism>
<dbReference type="EMBL" id="NIQC01000023">
    <property type="protein sequence ID" value="OWZ83252.1"/>
    <property type="molecule type" value="Genomic_DNA"/>
</dbReference>
<dbReference type="Proteomes" id="UP000214588">
    <property type="component" value="Unassembled WGS sequence"/>
</dbReference>
<reference evidence="2 3" key="1">
    <citation type="submission" date="2017-06" db="EMBL/GenBank/DDBJ databases">
        <title>Draft Genome Sequence of Natranaerobius trueperi halophilic, alkalithermophilic bacteria from soda lakes.</title>
        <authorList>
            <person name="Zhao B."/>
        </authorList>
    </citation>
    <scope>NUCLEOTIDE SEQUENCE [LARGE SCALE GENOMIC DNA]</scope>
    <source>
        <strain evidence="2 3">DSM 18760</strain>
    </source>
</reference>
<evidence type="ECO:0000313" key="3">
    <source>
        <dbReference type="Proteomes" id="UP000214588"/>
    </source>
</evidence>
<sequence length="72" mass="8221">MGLFGPTRLQFRLITGQDENGNAILRTKSFSRIDEDIYQTAELMLGLQKYDALSIHRFDGKELAIVKTSPYQ</sequence>
<proteinExistence type="predicted"/>
<protein>
    <recommendedName>
        <fullName evidence="1">DUF1659 domain-containing protein</fullName>
    </recommendedName>
</protein>
<dbReference type="InterPro" id="IPR012454">
    <property type="entry name" value="DUF1659"/>
</dbReference>
<evidence type="ECO:0000259" key="1">
    <source>
        <dbReference type="Pfam" id="PF07872"/>
    </source>
</evidence>